<feature type="transmembrane region" description="Helical" evidence="1">
    <location>
        <begin position="412"/>
        <end position="429"/>
    </location>
</feature>
<dbReference type="Proteomes" id="UP000741863">
    <property type="component" value="Unassembled WGS sequence"/>
</dbReference>
<dbReference type="InterPro" id="IPR014529">
    <property type="entry name" value="UCP026631"/>
</dbReference>
<feature type="transmembrane region" description="Helical" evidence="1">
    <location>
        <begin position="210"/>
        <end position="231"/>
    </location>
</feature>
<comment type="caution">
    <text evidence="3">The sequence shown here is derived from an EMBL/GenBank/DDBJ whole genome shotgun (WGS) entry which is preliminary data.</text>
</comment>
<dbReference type="PANTHER" id="PTHR34473">
    <property type="entry name" value="UPF0699 TRANSMEMBRANE PROTEIN YDBS"/>
    <property type="match status" value="1"/>
</dbReference>
<evidence type="ECO:0000313" key="4">
    <source>
        <dbReference type="Proteomes" id="UP000741863"/>
    </source>
</evidence>
<accession>A0ABS2PDX1</accession>
<feature type="transmembrane region" description="Helical" evidence="1">
    <location>
        <begin position="40"/>
        <end position="64"/>
    </location>
</feature>
<feature type="transmembrane region" description="Helical" evidence="1">
    <location>
        <begin position="388"/>
        <end position="406"/>
    </location>
</feature>
<evidence type="ECO:0000259" key="2">
    <source>
        <dbReference type="Pfam" id="PF03703"/>
    </source>
</evidence>
<feature type="transmembrane region" description="Helical" evidence="1">
    <location>
        <begin position="251"/>
        <end position="279"/>
    </location>
</feature>
<proteinExistence type="predicted"/>
<feature type="domain" description="YdbS-like PH" evidence="2">
    <location>
        <begin position="63"/>
        <end position="142"/>
    </location>
</feature>
<protein>
    <submittedName>
        <fullName evidence="3">Membrane protein</fullName>
    </submittedName>
</protein>
<reference evidence="3 4" key="1">
    <citation type="submission" date="2021-01" db="EMBL/GenBank/DDBJ databases">
        <title>Genomic Encyclopedia of Type Strains, Phase IV (KMG-IV): sequencing the most valuable type-strain genomes for metagenomic binning, comparative biology and taxonomic classification.</title>
        <authorList>
            <person name="Goeker M."/>
        </authorList>
    </citation>
    <scope>NUCLEOTIDE SEQUENCE [LARGE SCALE GENOMIC DNA]</scope>
    <source>
        <strain evidence="3 4">DSM 25540</strain>
    </source>
</reference>
<dbReference type="RefSeq" id="WP_204698150.1">
    <property type="nucleotide sequence ID" value="NZ_JAFBEC010000007.1"/>
</dbReference>
<dbReference type="Pfam" id="PF03703">
    <property type="entry name" value="bPH_2"/>
    <property type="match status" value="3"/>
</dbReference>
<dbReference type="PANTHER" id="PTHR34473:SF2">
    <property type="entry name" value="UPF0699 TRANSMEMBRANE PROTEIN YDBT"/>
    <property type="match status" value="1"/>
</dbReference>
<gene>
    <name evidence="3" type="ORF">JOD17_002571</name>
</gene>
<feature type="transmembrane region" description="Helical" evidence="1">
    <location>
        <begin position="12"/>
        <end position="34"/>
    </location>
</feature>
<keyword evidence="1" id="KW-1133">Transmembrane helix</keyword>
<dbReference type="EMBL" id="JAFBEC010000007">
    <property type="protein sequence ID" value="MBM7633477.1"/>
    <property type="molecule type" value="Genomic_DNA"/>
</dbReference>
<organism evidence="3 4">
    <name type="scientific">Geomicrobium sediminis</name>
    <dbReference type="NCBI Taxonomy" id="1347788"/>
    <lineage>
        <taxon>Bacteria</taxon>
        <taxon>Bacillati</taxon>
        <taxon>Bacillota</taxon>
        <taxon>Bacilli</taxon>
        <taxon>Bacillales</taxon>
        <taxon>Geomicrobium</taxon>
    </lineage>
</organism>
<dbReference type="PIRSF" id="PIRSF026631">
    <property type="entry name" value="UCP026631"/>
    <property type="match status" value="1"/>
</dbReference>
<evidence type="ECO:0000313" key="3">
    <source>
        <dbReference type="EMBL" id="MBM7633477.1"/>
    </source>
</evidence>
<feature type="domain" description="YdbS-like PH" evidence="2">
    <location>
        <begin position="429"/>
        <end position="508"/>
    </location>
</feature>
<dbReference type="InterPro" id="IPR005182">
    <property type="entry name" value="YdbS-like_PH"/>
</dbReference>
<keyword evidence="1" id="KW-0812">Transmembrane</keyword>
<sequence length="526" mass="60024">MTDGKRMHWAAVPIMIVQGIKGFIIPLIIAFFIGSTGGGIGIFTLIIIPVIILFSLGYSFLYWWTYRYYVKDNELYIRQGIIIKKNRYIQRRRVQSFDKSAGILQRPFGLVRVKIETAGGGSEPDVDIDALTVQEANRLKRELMKKMDVPEETEQSQAELNVHSEIEEHVEVEDVHQDALVEESTEVVDVEEEWTEAEPDDRWILGNKRLFIAGMTSGGVGLVLSAVIAIVSQFDVLLPETFYESTVGYALSLTTTLIALFVVLIALIAYLISIGITIVKYGQFSVDKRGNDLIVSRGLLEKKQLTLKVHRITAVRYVSTILRQPFGYTTIYVESKGGGSAEEQQSTMLIPLVKRKEVDEVLRRFLPEFVFEEGITLTKLPKRARIRYWIRAVLPTFFVTLPLTYFFPPFGALSFLIVIPALWIGHLRYRHAGHYVTDDRLVMQWRLFNLNRVIVPKRRIQAADVVQSPIQRFRKLSTFSVSILSSISGKSFEVLDLSESDGFDLKDWFSKQQQQQNKNEEESIVD</sequence>
<name>A0ABS2PDX1_9BACL</name>
<keyword evidence="1" id="KW-0472">Membrane</keyword>
<evidence type="ECO:0000256" key="1">
    <source>
        <dbReference type="SAM" id="Phobius"/>
    </source>
</evidence>
<feature type="domain" description="YdbS-like PH" evidence="2">
    <location>
        <begin position="289"/>
        <end position="363"/>
    </location>
</feature>
<keyword evidence="4" id="KW-1185">Reference proteome</keyword>